<dbReference type="PROSITE" id="PS50975">
    <property type="entry name" value="ATP_GRASP"/>
    <property type="match status" value="1"/>
</dbReference>
<dbReference type="GO" id="GO:0046872">
    <property type="term" value="F:metal ion binding"/>
    <property type="evidence" value="ECO:0007669"/>
    <property type="project" value="InterPro"/>
</dbReference>
<dbReference type="InterPro" id="IPR013651">
    <property type="entry name" value="ATP-grasp_RimK-type"/>
</dbReference>
<dbReference type="InterPro" id="IPR011761">
    <property type="entry name" value="ATP-grasp"/>
</dbReference>
<keyword evidence="1" id="KW-0547">Nucleotide-binding</keyword>
<dbReference type="PANTHER" id="PTHR21621">
    <property type="entry name" value="RIBOSOMAL PROTEIN S6 MODIFICATION PROTEIN"/>
    <property type="match status" value="1"/>
</dbReference>
<evidence type="ECO:0000259" key="2">
    <source>
        <dbReference type="PROSITE" id="PS50975"/>
    </source>
</evidence>
<dbReference type="PANTHER" id="PTHR21621:SF0">
    <property type="entry name" value="BETA-CITRYLGLUTAMATE SYNTHASE B-RELATED"/>
    <property type="match status" value="1"/>
</dbReference>
<gene>
    <name evidence="3" type="ORF">A3A58_00820</name>
</gene>
<name>A0A1G1VCM3_9BACT</name>
<keyword evidence="1" id="KW-0067">ATP-binding</keyword>
<comment type="caution">
    <text evidence="3">The sequence shown here is derived from an EMBL/GenBank/DDBJ whole genome shotgun (WGS) entry which is preliminary data.</text>
</comment>
<evidence type="ECO:0000313" key="4">
    <source>
        <dbReference type="Proteomes" id="UP000177685"/>
    </source>
</evidence>
<evidence type="ECO:0000313" key="3">
    <source>
        <dbReference type="EMBL" id="OGY13140.1"/>
    </source>
</evidence>
<organism evidence="3 4">
    <name type="scientific">Candidatus Blackburnbacteria bacterium RIFCSPLOWO2_01_FULL_41_27</name>
    <dbReference type="NCBI Taxonomy" id="1797520"/>
    <lineage>
        <taxon>Bacteria</taxon>
        <taxon>Candidatus Blackburniibacteriota</taxon>
    </lineage>
</organism>
<evidence type="ECO:0000256" key="1">
    <source>
        <dbReference type="PROSITE-ProRule" id="PRU00409"/>
    </source>
</evidence>
<proteinExistence type="predicted"/>
<sequence>MRIHIFSKSTEHYAPGRITEEARLLGHSAENLFYKDLVVGITNKVRVLMHGKPLEMPDVAVLRVSGAGLAGPLFAYQRVALINYFCDEQKQGSAQSAGSYYPKPPFVMNRETYISWIRLNKLEQHYDMVRSGIPVVPSVSFSSEEVIDWDKLQFPLIAKTSFGSSGQGVFKIENKDEFLKKVKEKGISNYLFQKMLTTRQDYRVIVIGGKALPKAMKKTAQEGEFLTNFARGGAVQGVPLNSQMRDLAEHTAKVFKADYAGIDIMYDAEGNPYVLEINRGAQFQGFEESTGINVAQEIVKYLERQILVS</sequence>
<dbReference type="EMBL" id="MHCD01000041">
    <property type="protein sequence ID" value="OGY13140.1"/>
    <property type="molecule type" value="Genomic_DNA"/>
</dbReference>
<dbReference type="Pfam" id="PF08443">
    <property type="entry name" value="RimK"/>
    <property type="match status" value="1"/>
</dbReference>
<dbReference type="Gene3D" id="3.40.50.20">
    <property type="match status" value="1"/>
</dbReference>
<dbReference type="GO" id="GO:0005524">
    <property type="term" value="F:ATP binding"/>
    <property type="evidence" value="ECO:0007669"/>
    <property type="project" value="UniProtKB-UniRule"/>
</dbReference>
<dbReference type="InterPro" id="IPR013815">
    <property type="entry name" value="ATP_grasp_subdomain_1"/>
</dbReference>
<accession>A0A1G1VCM3</accession>
<dbReference type="Proteomes" id="UP000177685">
    <property type="component" value="Unassembled WGS sequence"/>
</dbReference>
<dbReference type="GO" id="GO:0005737">
    <property type="term" value="C:cytoplasm"/>
    <property type="evidence" value="ECO:0007669"/>
    <property type="project" value="TreeGrafter"/>
</dbReference>
<dbReference type="Gene3D" id="3.30.1490.20">
    <property type="entry name" value="ATP-grasp fold, A domain"/>
    <property type="match status" value="1"/>
</dbReference>
<dbReference type="AlphaFoldDB" id="A0A1G1VCM3"/>
<dbReference type="SUPFAM" id="SSF56059">
    <property type="entry name" value="Glutathione synthetase ATP-binding domain-like"/>
    <property type="match status" value="1"/>
</dbReference>
<reference evidence="3 4" key="1">
    <citation type="journal article" date="2016" name="Nat. Commun.">
        <title>Thousands of microbial genomes shed light on interconnected biogeochemical processes in an aquifer system.</title>
        <authorList>
            <person name="Anantharaman K."/>
            <person name="Brown C.T."/>
            <person name="Hug L.A."/>
            <person name="Sharon I."/>
            <person name="Castelle C.J."/>
            <person name="Probst A.J."/>
            <person name="Thomas B.C."/>
            <person name="Singh A."/>
            <person name="Wilkins M.J."/>
            <person name="Karaoz U."/>
            <person name="Brodie E.L."/>
            <person name="Williams K.H."/>
            <person name="Hubbard S.S."/>
            <person name="Banfield J.F."/>
        </authorList>
    </citation>
    <scope>NUCLEOTIDE SEQUENCE [LARGE SCALE GENOMIC DNA]</scope>
</reference>
<dbReference type="Gene3D" id="3.30.470.20">
    <property type="entry name" value="ATP-grasp fold, B domain"/>
    <property type="match status" value="1"/>
</dbReference>
<feature type="domain" description="ATP-grasp" evidence="2">
    <location>
        <begin position="125"/>
        <end position="303"/>
    </location>
</feature>
<protein>
    <recommendedName>
        <fullName evidence="2">ATP-grasp domain-containing protein</fullName>
    </recommendedName>
</protein>
<dbReference type="GO" id="GO:0016879">
    <property type="term" value="F:ligase activity, forming carbon-nitrogen bonds"/>
    <property type="evidence" value="ECO:0007669"/>
    <property type="project" value="TreeGrafter"/>
</dbReference>